<protein>
    <recommendedName>
        <fullName evidence="3">CHAT domain-containing protein</fullName>
    </recommendedName>
</protein>
<comment type="caution">
    <text evidence="1">The sequence shown here is derived from an EMBL/GenBank/DDBJ whole genome shotgun (WGS) entry which is preliminary data.</text>
</comment>
<dbReference type="EMBL" id="JBIGHX010000008">
    <property type="protein sequence ID" value="MFG6464066.1"/>
    <property type="molecule type" value="Genomic_DNA"/>
</dbReference>
<name>A0ABW7GQG7_9BURK</name>
<dbReference type="Proteomes" id="UP001606302">
    <property type="component" value="Unassembled WGS sequence"/>
</dbReference>
<evidence type="ECO:0000313" key="1">
    <source>
        <dbReference type="EMBL" id="MFG6464066.1"/>
    </source>
</evidence>
<evidence type="ECO:0008006" key="3">
    <source>
        <dbReference type="Google" id="ProtNLM"/>
    </source>
</evidence>
<reference evidence="1 2" key="1">
    <citation type="submission" date="2024-08" db="EMBL/GenBank/DDBJ databases">
        <authorList>
            <person name="Lu H."/>
        </authorList>
    </citation>
    <scope>NUCLEOTIDE SEQUENCE [LARGE SCALE GENOMIC DNA]</scope>
    <source>
        <strain evidence="1 2">DXS20W</strain>
    </source>
</reference>
<sequence>MTSDDIGIVNDAYAGYDQNVFGIPYCYLPKHSYRGLLGQDEDLFISAHGNDDEIGNAAGQPAYTPQQLAAALNNDVLPGNYRGRIFVSACGSAPVYVNGLLTALGNAYRGRVFGMYGDIDYTIAAPGARDWVAAR</sequence>
<proteinExistence type="predicted"/>
<gene>
    <name evidence="1" type="ORF">ACG04Q_21015</name>
</gene>
<organism evidence="1 2">
    <name type="scientific">Pelomonas lactea</name>
    <dbReference type="NCBI Taxonomy" id="3299030"/>
    <lineage>
        <taxon>Bacteria</taxon>
        <taxon>Pseudomonadati</taxon>
        <taxon>Pseudomonadota</taxon>
        <taxon>Betaproteobacteria</taxon>
        <taxon>Burkholderiales</taxon>
        <taxon>Sphaerotilaceae</taxon>
        <taxon>Roseateles</taxon>
    </lineage>
</organism>
<keyword evidence="2" id="KW-1185">Reference proteome</keyword>
<dbReference type="RefSeq" id="WP_394513334.1">
    <property type="nucleotide sequence ID" value="NZ_JBIGHX010000008.1"/>
</dbReference>
<evidence type="ECO:0000313" key="2">
    <source>
        <dbReference type="Proteomes" id="UP001606302"/>
    </source>
</evidence>
<accession>A0ABW7GQG7</accession>